<reference evidence="2 4" key="1">
    <citation type="journal article" date="2015" name="Genome Announc.">
        <title>Thirty-Two Complete Genome Assemblies of Nine Yersinia Species, Including Y. pestis, Y. pseudotuberculosis, and Y. enterocolitica.</title>
        <authorList>
            <person name="Johnson S.L."/>
            <person name="Daligault H.E."/>
            <person name="Davenport K.W."/>
            <person name="Jaissle J."/>
            <person name="Frey K.G."/>
            <person name="Ladner J.T."/>
            <person name="Broomall S.M."/>
            <person name="Bishop-Lilly K.A."/>
            <person name="Bruce D.C."/>
            <person name="Coyne S.R."/>
            <person name="Gibbons H.S."/>
            <person name="Lo C.C."/>
            <person name="Munk A.C."/>
            <person name="Rosenzweig C.N."/>
            <person name="Koroleva G.I."/>
            <person name="Palacios G.F."/>
            <person name="Redden C.L."/>
            <person name="Xu Y."/>
            <person name="Minogue T.D."/>
            <person name="Chain P.S."/>
        </authorList>
    </citation>
    <scope>NUCLEOTIDE SEQUENCE [LARGE SCALE GENOMIC DNA]</scope>
    <source>
        <strain evidence="2 4">YRA</strain>
    </source>
</reference>
<keyword evidence="1" id="KW-0812">Transmembrane</keyword>
<evidence type="ECO:0000313" key="2">
    <source>
        <dbReference type="EMBL" id="AJJ09093.1"/>
    </source>
</evidence>
<dbReference type="Proteomes" id="UP000031914">
    <property type="component" value="Chromosome"/>
</dbReference>
<keyword evidence="4" id="KW-1185">Reference proteome</keyword>
<dbReference type="AlphaFoldDB" id="A0A0U1HN31"/>
<evidence type="ECO:0000313" key="5">
    <source>
        <dbReference type="Proteomes" id="UP000042054"/>
    </source>
</evidence>
<dbReference type="EMBL" id="CTKE01000001">
    <property type="protein sequence ID" value="CQI87985.1"/>
    <property type="molecule type" value="Genomic_DNA"/>
</dbReference>
<feature type="transmembrane region" description="Helical" evidence="1">
    <location>
        <begin position="14"/>
        <end position="34"/>
    </location>
</feature>
<protein>
    <submittedName>
        <fullName evidence="3">Uncharacterized protein</fullName>
    </submittedName>
</protein>
<keyword evidence="1" id="KW-0472">Membrane</keyword>
<dbReference type="EMBL" id="CP009787">
    <property type="protein sequence ID" value="AJJ09093.1"/>
    <property type="molecule type" value="Genomic_DNA"/>
</dbReference>
<gene>
    <name evidence="2" type="ORF">CH64_1138</name>
    <name evidence="3" type="ORF">ERS008555_00310</name>
</gene>
<name>A0A0U1HN31_YERRO</name>
<keyword evidence="1" id="KW-1133">Transmembrane helix</keyword>
<accession>A0A0U1HN31</accession>
<sequence>MPRLELPVWDLDPIFRYIYTFLAVISTIFLAKMLPNIIQDFTFKEQITVILIQ</sequence>
<organism evidence="3 5">
    <name type="scientific">Yersinia rohdei</name>
    <dbReference type="NCBI Taxonomy" id="29485"/>
    <lineage>
        <taxon>Bacteria</taxon>
        <taxon>Pseudomonadati</taxon>
        <taxon>Pseudomonadota</taxon>
        <taxon>Gammaproteobacteria</taxon>
        <taxon>Enterobacterales</taxon>
        <taxon>Yersiniaceae</taxon>
        <taxon>Yersinia</taxon>
    </lineage>
</organism>
<evidence type="ECO:0000313" key="4">
    <source>
        <dbReference type="Proteomes" id="UP000031914"/>
    </source>
</evidence>
<reference evidence="3 5" key="2">
    <citation type="submission" date="2015-03" db="EMBL/GenBank/DDBJ databases">
        <authorList>
            <person name="Murphy D."/>
        </authorList>
    </citation>
    <scope>NUCLEOTIDE SEQUENCE [LARGE SCALE GENOMIC DNA]</scope>
    <source>
        <strain evidence="3 5">68/02</strain>
    </source>
</reference>
<evidence type="ECO:0000256" key="1">
    <source>
        <dbReference type="SAM" id="Phobius"/>
    </source>
</evidence>
<dbReference type="Proteomes" id="UP000042054">
    <property type="component" value="Unassembled WGS sequence"/>
</dbReference>
<proteinExistence type="predicted"/>
<dbReference type="KEGG" id="yro:CH64_1138"/>
<evidence type="ECO:0000313" key="3">
    <source>
        <dbReference type="EMBL" id="CQI87985.1"/>
    </source>
</evidence>